<comment type="caution">
    <text evidence="9">The sequence shown here is derived from an EMBL/GenBank/DDBJ whole genome shotgun (WGS) entry which is preliminary data.</text>
</comment>
<dbReference type="Proteomes" id="UP000004750">
    <property type="component" value="Unassembled WGS sequence"/>
</dbReference>
<dbReference type="PANTHER" id="PTHR23517">
    <property type="entry name" value="RESISTANCE PROTEIN MDTM, PUTATIVE-RELATED-RELATED"/>
    <property type="match status" value="1"/>
</dbReference>
<feature type="transmembrane region" description="Helical" evidence="7">
    <location>
        <begin position="50"/>
        <end position="68"/>
    </location>
</feature>
<keyword evidence="2" id="KW-0813">Transport</keyword>
<sequence>MEGVMRASRCELADNSPIITAAHLMHVHIPLAALTAPLRDLLAYRDRPQLFALLIYQAITTTGFTLLIPLVSVHFVGDVGMVAATVGMALALRQISQQGLTFIGGMLADRYGLKPVLCSGLIIRATGFFMLGFATTLPVFFVALLLTGLGGALFDAPFQAATVAMTRPDERRQFYLIANYLTGIASTFGPLLAIALLTIGFHAVGIAAGSCFLTNVFVALRYFPDTRKQAAEAEGDNPHLRSLLRDRTYLHFVAIVCGYWFIVMQVNISFPLLAEALTGTKASAGLFYTYSSVLTLLLQYFLVRRLQRHWASHQLLIAGTLVMTLGTFLLGTSPNFAVFLLWVSVYTLGYLVSRPMLDILVAHLAHPRALGLYVGFGAISMGFGGGVGNFIGGWLYDLGKAWQLPLLPWCIFAAVGVATAWLLARYFKKHPQAVTQ</sequence>
<feature type="transmembrane region" description="Helical" evidence="7">
    <location>
        <begin position="285"/>
        <end position="303"/>
    </location>
</feature>
<evidence type="ECO:0000256" key="3">
    <source>
        <dbReference type="ARBA" id="ARBA00022475"/>
    </source>
</evidence>
<dbReference type="InterPro" id="IPR011701">
    <property type="entry name" value="MFS"/>
</dbReference>
<evidence type="ECO:0000256" key="5">
    <source>
        <dbReference type="ARBA" id="ARBA00022989"/>
    </source>
</evidence>
<dbReference type="GO" id="GO:0005886">
    <property type="term" value="C:plasma membrane"/>
    <property type="evidence" value="ECO:0007669"/>
    <property type="project" value="UniProtKB-SubCell"/>
</dbReference>
<reference evidence="9 10" key="1">
    <citation type="submission" date="2011-08" db="EMBL/GenBank/DDBJ databases">
        <authorList>
            <person name="Weinstock G."/>
            <person name="Sodergren E."/>
            <person name="Clifton S."/>
            <person name="Fulton L."/>
            <person name="Fulton B."/>
            <person name="Courtney L."/>
            <person name="Fronick C."/>
            <person name="Harrison M."/>
            <person name="Strong C."/>
            <person name="Farmer C."/>
            <person name="Delahaunty K."/>
            <person name="Markovic C."/>
            <person name="Hall O."/>
            <person name="Minx P."/>
            <person name="Tomlinson C."/>
            <person name="Mitreva M."/>
            <person name="Hou S."/>
            <person name="Chen J."/>
            <person name="Wollam A."/>
            <person name="Pepin K.H."/>
            <person name="Johnson M."/>
            <person name="Bhonagiri V."/>
            <person name="Zhang X."/>
            <person name="Suruliraj S."/>
            <person name="Warren W."/>
            <person name="Chinwalla A."/>
            <person name="Mardis E.R."/>
            <person name="Wilson R.K."/>
        </authorList>
    </citation>
    <scope>NUCLEOTIDE SEQUENCE [LARGE SCALE GENOMIC DNA]</scope>
    <source>
        <strain evidence="9 10">F0432</strain>
    </source>
</reference>
<dbReference type="InterPro" id="IPR036259">
    <property type="entry name" value="MFS_trans_sf"/>
</dbReference>
<dbReference type="Pfam" id="PF07690">
    <property type="entry name" value="MFS_1"/>
    <property type="match status" value="1"/>
</dbReference>
<evidence type="ECO:0000256" key="4">
    <source>
        <dbReference type="ARBA" id="ARBA00022692"/>
    </source>
</evidence>
<dbReference type="InterPro" id="IPR020846">
    <property type="entry name" value="MFS_dom"/>
</dbReference>
<evidence type="ECO:0000256" key="6">
    <source>
        <dbReference type="ARBA" id="ARBA00023136"/>
    </source>
</evidence>
<dbReference type="PANTHER" id="PTHR23517:SF2">
    <property type="entry name" value="MULTIDRUG RESISTANCE PROTEIN MDTH"/>
    <property type="match status" value="1"/>
</dbReference>
<proteinExistence type="predicted"/>
<evidence type="ECO:0000313" key="10">
    <source>
        <dbReference type="Proteomes" id="UP000004750"/>
    </source>
</evidence>
<dbReference type="InterPro" id="IPR050171">
    <property type="entry name" value="MFS_Transporters"/>
</dbReference>
<dbReference type="SUPFAM" id="SSF103473">
    <property type="entry name" value="MFS general substrate transporter"/>
    <property type="match status" value="1"/>
</dbReference>
<dbReference type="GO" id="GO:0022857">
    <property type="term" value="F:transmembrane transporter activity"/>
    <property type="evidence" value="ECO:0007669"/>
    <property type="project" value="InterPro"/>
</dbReference>
<accession>G9ZI79</accession>
<feature type="transmembrane region" description="Helical" evidence="7">
    <location>
        <begin position="249"/>
        <end position="273"/>
    </location>
</feature>
<keyword evidence="5 7" id="KW-1133">Transmembrane helix</keyword>
<protein>
    <submittedName>
        <fullName evidence="9">Transporter, major facilitator family protein</fullName>
    </submittedName>
</protein>
<feature type="transmembrane region" description="Helical" evidence="7">
    <location>
        <begin position="339"/>
        <end position="357"/>
    </location>
</feature>
<feature type="transmembrane region" description="Helical" evidence="7">
    <location>
        <begin position="203"/>
        <end position="223"/>
    </location>
</feature>
<keyword evidence="4 7" id="KW-0812">Transmembrane</keyword>
<evidence type="ECO:0000313" key="9">
    <source>
        <dbReference type="EMBL" id="EHM52115.1"/>
    </source>
</evidence>
<feature type="transmembrane region" description="Helical" evidence="7">
    <location>
        <begin position="137"/>
        <end position="154"/>
    </location>
</feature>
<dbReference type="Gene3D" id="1.20.1250.20">
    <property type="entry name" value="MFS general substrate transporter like domains"/>
    <property type="match status" value="1"/>
</dbReference>
<feature type="transmembrane region" description="Helical" evidence="7">
    <location>
        <begin position="174"/>
        <end position="197"/>
    </location>
</feature>
<organism evidence="9 10">
    <name type="scientific">Cardiobacterium valvarum F0432</name>
    <dbReference type="NCBI Taxonomy" id="797473"/>
    <lineage>
        <taxon>Bacteria</taxon>
        <taxon>Pseudomonadati</taxon>
        <taxon>Pseudomonadota</taxon>
        <taxon>Gammaproteobacteria</taxon>
        <taxon>Cardiobacteriales</taxon>
        <taxon>Cardiobacteriaceae</taxon>
        <taxon>Cardiobacterium</taxon>
    </lineage>
</organism>
<keyword evidence="3" id="KW-1003">Cell membrane</keyword>
<comment type="subcellular location">
    <subcellularLocation>
        <location evidence="1">Cell membrane</location>
        <topology evidence="1">Multi-pass membrane protein</topology>
    </subcellularLocation>
</comment>
<gene>
    <name evidence="9" type="ORF">HMPREF9080_02489</name>
</gene>
<dbReference type="PROSITE" id="PS50850">
    <property type="entry name" value="MFS"/>
    <property type="match status" value="1"/>
</dbReference>
<dbReference type="HOGENOM" id="CLU_001265_60_2_6"/>
<evidence type="ECO:0000256" key="1">
    <source>
        <dbReference type="ARBA" id="ARBA00004651"/>
    </source>
</evidence>
<keyword evidence="6 7" id="KW-0472">Membrane</keyword>
<feature type="transmembrane region" description="Helical" evidence="7">
    <location>
        <begin position="315"/>
        <end position="333"/>
    </location>
</feature>
<name>G9ZI79_9GAMM</name>
<dbReference type="EMBL" id="AGCM01000146">
    <property type="protein sequence ID" value="EHM52115.1"/>
    <property type="molecule type" value="Genomic_DNA"/>
</dbReference>
<dbReference type="AlphaFoldDB" id="G9ZI79"/>
<evidence type="ECO:0000259" key="8">
    <source>
        <dbReference type="PROSITE" id="PS50850"/>
    </source>
</evidence>
<dbReference type="STRING" id="797473.HMPREF9080_02489"/>
<evidence type="ECO:0000256" key="7">
    <source>
        <dbReference type="SAM" id="Phobius"/>
    </source>
</evidence>
<feature type="transmembrane region" description="Helical" evidence="7">
    <location>
        <begin position="369"/>
        <end position="394"/>
    </location>
</feature>
<evidence type="ECO:0000256" key="2">
    <source>
        <dbReference type="ARBA" id="ARBA00022448"/>
    </source>
</evidence>
<feature type="transmembrane region" description="Helical" evidence="7">
    <location>
        <begin position="406"/>
        <end position="424"/>
    </location>
</feature>
<feature type="domain" description="Major facilitator superfamily (MFS) profile" evidence="8">
    <location>
        <begin position="49"/>
        <end position="428"/>
    </location>
</feature>